<comment type="caution">
    <text evidence="1">The sequence shown here is derived from an EMBL/GenBank/DDBJ whole genome shotgun (WGS) entry which is preliminary data.</text>
</comment>
<organism evidence="1 2">
    <name type="scientific">Dermacentor silvarum</name>
    <name type="common">Tick</name>
    <dbReference type="NCBI Taxonomy" id="543639"/>
    <lineage>
        <taxon>Eukaryota</taxon>
        <taxon>Metazoa</taxon>
        <taxon>Ecdysozoa</taxon>
        <taxon>Arthropoda</taxon>
        <taxon>Chelicerata</taxon>
        <taxon>Arachnida</taxon>
        <taxon>Acari</taxon>
        <taxon>Parasitiformes</taxon>
        <taxon>Ixodida</taxon>
        <taxon>Ixodoidea</taxon>
        <taxon>Ixodidae</taxon>
        <taxon>Rhipicephalinae</taxon>
        <taxon>Dermacentor</taxon>
    </lineage>
</organism>
<name>A0ACB8D4Q6_DERSI</name>
<sequence length="134" mass="15672">MDVSNCQQYVHCNNIDCRSFTDVDDTRLDWLEHAFIAYVEDLRDASNAENFFSKETCHALLFTTQSNVACIRHLLTDKKFKFVLTRNMSSDPIEAMFGFFRRSAGCDDALDLRSTDMRSRENAQNRNHSLFQWQ</sequence>
<dbReference type="Proteomes" id="UP000821865">
    <property type="component" value="Chromosome 3"/>
</dbReference>
<accession>A0ACB8D4Q6</accession>
<dbReference type="EMBL" id="CM023472">
    <property type="protein sequence ID" value="KAH7959341.1"/>
    <property type="molecule type" value="Genomic_DNA"/>
</dbReference>
<evidence type="ECO:0000313" key="1">
    <source>
        <dbReference type="EMBL" id="KAH7959341.1"/>
    </source>
</evidence>
<protein>
    <submittedName>
        <fullName evidence="1">Uncharacterized protein</fullName>
    </submittedName>
</protein>
<gene>
    <name evidence="1" type="ORF">HPB49_010466</name>
</gene>
<proteinExistence type="predicted"/>
<reference evidence="1" key="1">
    <citation type="submission" date="2020-05" db="EMBL/GenBank/DDBJ databases">
        <title>Large-scale comparative analyses of tick genomes elucidate their genetic diversity and vector capacities.</title>
        <authorList>
            <person name="Jia N."/>
            <person name="Wang J."/>
            <person name="Shi W."/>
            <person name="Du L."/>
            <person name="Sun Y."/>
            <person name="Zhan W."/>
            <person name="Jiang J."/>
            <person name="Wang Q."/>
            <person name="Zhang B."/>
            <person name="Ji P."/>
            <person name="Sakyi L.B."/>
            <person name="Cui X."/>
            <person name="Yuan T."/>
            <person name="Jiang B."/>
            <person name="Yang W."/>
            <person name="Lam T.T.-Y."/>
            <person name="Chang Q."/>
            <person name="Ding S."/>
            <person name="Wang X."/>
            <person name="Zhu J."/>
            <person name="Ruan X."/>
            <person name="Zhao L."/>
            <person name="Wei J."/>
            <person name="Que T."/>
            <person name="Du C."/>
            <person name="Cheng J."/>
            <person name="Dai P."/>
            <person name="Han X."/>
            <person name="Huang E."/>
            <person name="Gao Y."/>
            <person name="Liu J."/>
            <person name="Shao H."/>
            <person name="Ye R."/>
            <person name="Li L."/>
            <person name="Wei W."/>
            <person name="Wang X."/>
            <person name="Wang C."/>
            <person name="Yang T."/>
            <person name="Huo Q."/>
            <person name="Li W."/>
            <person name="Guo W."/>
            <person name="Chen H."/>
            <person name="Zhou L."/>
            <person name="Ni X."/>
            <person name="Tian J."/>
            <person name="Zhou Y."/>
            <person name="Sheng Y."/>
            <person name="Liu T."/>
            <person name="Pan Y."/>
            <person name="Xia L."/>
            <person name="Li J."/>
            <person name="Zhao F."/>
            <person name="Cao W."/>
        </authorList>
    </citation>
    <scope>NUCLEOTIDE SEQUENCE</scope>
    <source>
        <strain evidence="1">Dsil-2018</strain>
    </source>
</reference>
<keyword evidence="2" id="KW-1185">Reference proteome</keyword>
<evidence type="ECO:0000313" key="2">
    <source>
        <dbReference type="Proteomes" id="UP000821865"/>
    </source>
</evidence>